<evidence type="ECO:0000256" key="2">
    <source>
        <dbReference type="ARBA" id="ARBA00022670"/>
    </source>
</evidence>
<protein>
    <recommendedName>
        <fullName evidence="8">Serine carboxypeptidase</fullName>
    </recommendedName>
</protein>
<organism evidence="6 7">
    <name type="scientific">Allacma fusca</name>
    <dbReference type="NCBI Taxonomy" id="39272"/>
    <lineage>
        <taxon>Eukaryota</taxon>
        <taxon>Metazoa</taxon>
        <taxon>Ecdysozoa</taxon>
        <taxon>Arthropoda</taxon>
        <taxon>Hexapoda</taxon>
        <taxon>Collembola</taxon>
        <taxon>Symphypleona</taxon>
        <taxon>Sminthuridae</taxon>
        <taxon>Allacma</taxon>
    </lineage>
</organism>
<dbReference type="AlphaFoldDB" id="A0A8J2KVU2"/>
<accession>A0A8J2KVU2</accession>
<keyword evidence="7" id="KW-1185">Reference proteome</keyword>
<keyword evidence="3" id="KW-0732">Signal</keyword>
<keyword evidence="5" id="KW-0325">Glycoprotein</keyword>
<name>A0A8J2KVU2_9HEXA</name>
<feature type="non-terminal residue" evidence="6">
    <location>
        <position position="171"/>
    </location>
</feature>
<feature type="non-terminal residue" evidence="6">
    <location>
        <position position="1"/>
    </location>
</feature>
<evidence type="ECO:0000256" key="5">
    <source>
        <dbReference type="ARBA" id="ARBA00023180"/>
    </source>
</evidence>
<dbReference type="EMBL" id="CAJVCH010532583">
    <property type="protein sequence ID" value="CAG7824387.1"/>
    <property type="molecule type" value="Genomic_DNA"/>
</dbReference>
<evidence type="ECO:0000256" key="1">
    <source>
        <dbReference type="ARBA" id="ARBA00022645"/>
    </source>
</evidence>
<evidence type="ECO:0000313" key="6">
    <source>
        <dbReference type="EMBL" id="CAG7824387.1"/>
    </source>
</evidence>
<evidence type="ECO:0000256" key="3">
    <source>
        <dbReference type="ARBA" id="ARBA00022729"/>
    </source>
</evidence>
<dbReference type="PANTHER" id="PTHR11802:SF472">
    <property type="entry name" value="SERINE CARBOXYPEPTIDASE CPVL-RELATED"/>
    <property type="match status" value="1"/>
</dbReference>
<dbReference type="Proteomes" id="UP000708208">
    <property type="component" value="Unassembled WGS sequence"/>
</dbReference>
<keyword evidence="4" id="KW-0378">Hydrolase</keyword>
<gene>
    <name evidence="6" type="ORF">AFUS01_LOCUS34546</name>
</gene>
<dbReference type="GO" id="GO:0006508">
    <property type="term" value="P:proteolysis"/>
    <property type="evidence" value="ECO:0007669"/>
    <property type="project" value="UniProtKB-KW"/>
</dbReference>
<dbReference type="OrthoDB" id="443318at2759"/>
<comment type="caution">
    <text evidence="6">The sequence shown here is derived from an EMBL/GenBank/DDBJ whole genome shotgun (WGS) entry which is preliminary data.</text>
</comment>
<keyword evidence="2" id="KW-0645">Protease</keyword>
<reference evidence="6" key="1">
    <citation type="submission" date="2021-06" db="EMBL/GenBank/DDBJ databases">
        <authorList>
            <person name="Hodson N. C."/>
            <person name="Mongue J. A."/>
            <person name="Jaron S. K."/>
        </authorList>
    </citation>
    <scope>NUCLEOTIDE SEQUENCE</scope>
</reference>
<dbReference type="Pfam" id="PF00450">
    <property type="entry name" value="Peptidase_S10"/>
    <property type="match status" value="1"/>
</dbReference>
<proteinExistence type="predicted"/>
<keyword evidence="1" id="KW-0121">Carboxypeptidase</keyword>
<dbReference type="PANTHER" id="PTHR11802">
    <property type="entry name" value="SERINE PROTEASE FAMILY S10 SERINE CARBOXYPEPTIDASE"/>
    <property type="match status" value="1"/>
</dbReference>
<dbReference type="InterPro" id="IPR001563">
    <property type="entry name" value="Peptidase_S10"/>
</dbReference>
<evidence type="ECO:0000256" key="4">
    <source>
        <dbReference type="ARBA" id="ARBA00022801"/>
    </source>
</evidence>
<evidence type="ECO:0000313" key="7">
    <source>
        <dbReference type="Proteomes" id="UP000708208"/>
    </source>
</evidence>
<evidence type="ECO:0008006" key="8">
    <source>
        <dbReference type="Google" id="ProtNLM"/>
    </source>
</evidence>
<sequence>LNFKNQNPNAPLIFWLQGGPGSSSLTGIFNENGPFVVDKRNNLKFRNTSWTLTHSVLYIDQPAGTGYSFTQDDRGYARSQDDVARDLYSALVQFFHMFPCNIKNDFYLSGSSYAGKYVPALAHKIHHENRNTPAIKINMKGLAIGSGYTDPISLLDYGSYLYNIGLLDYKT</sequence>
<dbReference type="GO" id="GO:0004185">
    <property type="term" value="F:serine-type carboxypeptidase activity"/>
    <property type="evidence" value="ECO:0007669"/>
    <property type="project" value="InterPro"/>
</dbReference>